<gene>
    <name evidence="9" type="ORF">CAAU_1255</name>
</gene>
<reference evidence="9 10" key="1">
    <citation type="journal article" date="2011" name="J. Bacteriol.">
        <title>Draft genome sequence of Caloramator australicus strain RC3T, a thermoanaerobe from the Great Artesian Basin of Australia.</title>
        <authorList>
            <person name="Ogg C.D."/>
            <person name="Patel B.K.C."/>
        </authorList>
    </citation>
    <scope>NUCLEOTIDE SEQUENCE [LARGE SCALE GENOMIC DNA]</scope>
    <source>
        <strain evidence="9 10">RC3</strain>
    </source>
</reference>
<dbReference type="Pfam" id="PF04066">
    <property type="entry name" value="MrpF_PhaF"/>
    <property type="match status" value="1"/>
</dbReference>
<evidence type="ECO:0000313" key="9">
    <source>
        <dbReference type="EMBL" id="CCJ33339.1"/>
    </source>
</evidence>
<dbReference type="PANTHER" id="PTHR34702">
    <property type="entry name" value="NA(+)/H(+) ANTIPORTER SUBUNIT F1"/>
    <property type="match status" value="1"/>
</dbReference>
<dbReference type="Proteomes" id="UP000007652">
    <property type="component" value="Unassembled WGS sequence"/>
</dbReference>
<keyword evidence="3" id="KW-0813">Transport</keyword>
<evidence type="ECO:0000256" key="8">
    <source>
        <dbReference type="SAM" id="Phobius"/>
    </source>
</evidence>
<dbReference type="PANTHER" id="PTHR34702:SF1">
    <property type="entry name" value="NA(+)_H(+) ANTIPORTER SUBUNIT F"/>
    <property type="match status" value="1"/>
</dbReference>
<comment type="subcellular location">
    <subcellularLocation>
        <location evidence="1">Cell membrane</location>
        <topology evidence="1">Multi-pass membrane protein</topology>
    </subcellularLocation>
</comment>
<evidence type="ECO:0000256" key="3">
    <source>
        <dbReference type="ARBA" id="ARBA00022448"/>
    </source>
</evidence>
<dbReference type="AlphaFoldDB" id="I7K724"/>
<evidence type="ECO:0000256" key="1">
    <source>
        <dbReference type="ARBA" id="ARBA00004651"/>
    </source>
</evidence>
<keyword evidence="7 8" id="KW-0472">Membrane</keyword>
<evidence type="ECO:0000256" key="4">
    <source>
        <dbReference type="ARBA" id="ARBA00022475"/>
    </source>
</evidence>
<dbReference type="GO" id="GO:0005886">
    <property type="term" value="C:plasma membrane"/>
    <property type="evidence" value="ECO:0007669"/>
    <property type="project" value="UniProtKB-SubCell"/>
</dbReference>
<evidence type="ECO:0008006" key="11">
    <source>
        <dbReference type="Google" id="ProtNLM"/>
    </source>
</evidence>
<dbReference type="RefSeq" id="WP_008908609.1">
    <property type="nucleotide sequence ID" value="NZ_CAKP01000067.1"/>
</dbReference>
<protein>
    <recommendedName>
        <fullName evidence="11">Na(+) H(+) antiporter subunit F</fullName>
    </recommendedName>
</protein>
<dbReference type="InterPro" id="IPR007208">
    <property type="entry name" value="MrpF/PhaF-like"/>
</dbReference>
<comment type="similarity">
    <text evidence="2">Belongs to the CPA3 antiporters (TC 2.A.63) subunit F family.</text>
</comment>
<keyword evidence="6 8" id="KW-1133">Transmembrane helix</keyword>
<keyword evidence="10" id="KW-1185">Reference proteome</keyword>
<feature type="transmembrane region" description="Helical" evidence="8">
    <location>
        <begin position="32"/>
        <end position="52"/>
    </location>
</feature>
<comment type="caution">
    <text evidence="9">The sequence shown here is derived from an EMBL/GenBank/DDBJ whole genome shotgun (WGS) entry which is preliminary data.</text>
</comment>
<evidence type="ECO:0000313" key="10">
    <source>
        <dbReference type="Proteomes" id="UP000007652"/>
    </source>
</evidence>
<organism evidence="9 10">
    <name type="scientific">Caloramator australicus RC3</name>
    <dbReference type="NCBI Taxonomy" id="857293"/>
    <lineage>
        <taxon>Bacteria</taxon>
        <taxon>Bacillati</taxon>
        <taxon>Bacillota</taxon>
        <taxon>Clostridia</taxon>
        <taxon>Eubacteriales</taxon>
        <taxon>Clostridiaceae</taxon>
        <taxon>Caloramator</taxon>
    </lineage>
</organism>
<dbReference type="GO" id="GO:0015385">
    <property type="term" value="F:sodium:proton antiporter activity"/>
    <property type="evidence" value="ECO:0007669"/>
    <property type="project" value="TreeGrafter"/>
</dbReference>
<keyword evidence="5 8" id="KW-0812">Transmembrane</keyword>
<proteinExistence type="inferred from homology"/>
<feature type="transmembrane region" description="Helical" evidence="8">
    <location>
        <begin position="58"/>
        <end position="80"/>
    </location>
</feature>
<keyword evidence="4" id="KW-1003">Cell membrane</keyword>
<sequence>MIEFVYVGIFYVILALMLLYRVLKGPSVVDRAVAADSIDILTAIALIVFSIYSNRSIYLDIALVLAILGFLGTVLIARYLEGRL</sequence>
<feature type="transmembrane region" description="Helical" evidence="8">
    <location>
        <begin position="6"/>
        <end position="23"/>
    </location>
</feature>
<dbReference type="eggNOG" id="COG2212">
    <property type="taxonomic scope" value="Bacteria"/>
</dbReference>
<name>I7K724_9CLOT</name>
<evidence type="ECO:0000256" key="6">
    <source>
        <dbReference type="ARBA" id="ARBA00022989"/>
    </source>
</evidence>
<evidence type="ECO:0000256" key="5">
    <source>
        <dbReference type="ARBA" id="ARBA00022692"/>
    </source>
</evidence>
<evidence type="ECO:0000256" key="2">
    <source>
        <dbReference type="ARBA" id="ARBA00009212"/>
    </source>
</evidence>
<dbReference type="EMBL" id="CAKP01000067">
    <property type="protein sequence ID" value="CCJ33339.1"/>
    <property type="molecule type" value="Genomic_DNA"/>
</dbReference>
<dbReference type="STRING" id="857293.CAAU_1255"/>
<accession>I7K724</accession>
<evidence type="ECO:0000256" key="7">
    <source>
        <dbReference type="ARBA" id="ARBA00023136"/>
    </source>
</evidence>